<reference evidence="2 3" key="1">
    <citation type="journal article" date="2020" name="Genome Biol. Evol.">
        <title>Comparative genomics of Sclerotiniaceae.</title>
        <authorList>
            <person name="Valero Jimenez C.A."/>
            <person name="Steentjes M."/>
            <person name="Scholten O.E."/>
            <person name="Van Kan J.A.L."/>
        </authorList>
    </citation>
    <scope>NUCLEOTIDE SEQUENCE [LARGE SCALE GENOMIC DNA]</scope>
    <source>
        <strain evidence="2 3">MUCL 94</strain>
    </source>
</reference>
<evidence type="ECO:0000256" key="1">
    <source>
        <dbReference type="SAM" id="SignalP"/>
    </source>
</evidence>
<keyword evidence="1" id="KW-0732">Signal</keyword>
<feature type="signal peptide" evidence="1">
    <location>
        <begin position="1"/>
        <end position="19"/>
    </location>
</feature>
<dbReference type="AlphaFoldDB" id="A0A9P5M7H1"/>
<evidence type="ECO:0000313" key="3">
    <source>
        <dbReference type="Proteomes" id="UP000710849"/>
    </source>
</evidence>
<feature type="chain" id="PRO_5040278476" evidence="1">
    <location>
        <begin position="20"/>
        <end position="277"/>
    </location>
</feature>
<evidence type="ECO:0000313" key="2">
    <source>
        <dbReference type="EMBL" id="KAF7950811.1"/>
    </source>
</evidence>
<dbReference type="GeneID" id="62145952"/>
<dbReference type="Proteomes" id="UP000710849">
    <property type="component" value="Unassembled WGS sequence"/>
</dbReference>
<gene>
    <name evidence="2" type="ORF">EAE97_002363</name>
</gene>
<dbReference type="EMBL" id="RCSW01000004">
    <property type="protein sequence ID" value="KAF7950811.1"/>
    <property type="molecule type" value="Genomic_DNA"/>
</dbReference>
<organism evidence="2 3">
    <name type="scientific">Botrytis byssoidea</name>
    <dbReference type="NCBI Taxonomy" id="139641"/>
    <lineage>
        <taxon>Eukaryota</taxon>
        <taxon>Fungi</taxon>
        <taxon>Dikarya</taxon>
        <taxon>Ascomycota</taxon>
        <taxon>Pezizomycotina</taxon>
        <taxon>Leotiomycetes</taxon>
        <taxon>Helotiales</taxon>
        <taxon>Sclerotiniaceae</taxon>
        <taxon>Botrytis</taxon>
    </lineage>
</organism>
<keyword evidence="3" id="KW-1185">Reference proteome</keyword>
<proteinExistence type="predicted"/>
<sequence>MSFQLIILLALCVIAQVTALNSAGPWQIVAFFYAYRISINAFGVEENAIASQSRGSIVDGSCTLDEFVELTRQPNKNKIPFPKGLIGDDLTPDPFTNVQKIRDSAYDARQKFDASRLLPGYFEIIPGYYPTFTDQLQALRDYVAAARISMVGQMGLNQDFFDIEPNFVNTKAAIHGILDARQLDFNRINLVEVMKILRVHGISPVIRTVIPMGSEPYLELDTTLTINSSTSPAMDAGIVVNRVIASMGLLSEDGNIRRHAAVIRKLEEWIGDLNASF</sequence>
<name>A0A9P5M7H1_9HELO</name>
<dbReference type="RefSeq" id="XP_038736080.1">
    <property type="nucleotide sequence ID" value="XM_038872874.1"/>
</dbReference>
<comment type="caution">
    <text evidence="2">The sequence shown here is derived from an EMBL/GenBank/DDBJ whole genome shotgun (WGS) entry which is preliminary data.</text>
</comment>
<protein>
    <submittedName>
        <fullName evidence="2">Uncharacterized protein</fullName>
    </submittedName>
</protein>
<accession>A0A9P5M7H1</accession>